<dbReference type="GO" id="GO:0004170">
    <property type="term" value="F:dUTP diphosphatase activity"/>
    <property type="evidence" value="ECO:0007669"/>
    <property type="project" value="UniProtKB-EC"/>
</dbReference>
<reference evidence="6" key="1">
    <citation type="journal article" date="2020" name="Nature">
        <title>Giant virus diversity and host interactions through global metagenomics.</title>
        <authorList>
            <person name="Schulz F."/>
            <person name="Roux S."/>
            <person name="Paez-Espino D."/>
            <person name="Jungbluth S."/>
            <person name="Walsh D.A."/>
            <person name="Denef V.J."/>
            <person name="McMahon K.D."/>
            <person name="Konstantinidis K.T."/>
            <person name="Eloe-Fadrosh E.A."/>
            <person name="Kyrpides N.C."/>
            <person name="Woyke T."/>
        </authorList>
    </citation>
    <scope>NUCLEOTIDE SEQUENCE</scope>
    <source>
        <strain evidence="6">GVMAG-M-3300023110-24</strain>
    </source>
</reference>
<dbReference type="InterPro" id="IPR008181">
    <property type="entry name" value="dUTPase"/>
</dbReference>
<proteinExistence type="inferred from homology"/>
<dbReference type="PANTHER" id="PTHR11241:SF0">
    <property type="entry name" value="DEOXYURIDINE 5'-TRIPHOSPHATE NUCLEOTIDOHYDROLASE"/>
    <property type="match status" value="1"/>
</dbReference>
<evidence type="ECO:0000256" key="2">
    <source>
        <dbReference type="ARBA" id="ARBA00012379"/>
    </source>
</evidence>
<dbReference type="Pfam" id="PF00692">
    <property type="entry name" value="dUTPase"/>
    <property type="match status" value="1"/>
</dbReference>
<sequence length="182" mass="20519">MLLKIKSNTDEIKNLYVNHGTYHKGDSGIDLFIPEDIIIKSKSMGTTIDMKISCEALKDNTNQYVNNIRKVFINNTTDDLRKLVNEIRDIDIKYVNCSYYLYPRSSISKTPLRMSNGTGIIDAGYRGNIIAKVDNISDNDYKIEKGTRLFQLCDASLDEIEIKIVDELSSTSRGESGFGSTN</sequence>
<dbReference type="Gene3D" id="2.70.40.10">
    <property type="match status" value="1"/>
</dbReference>
<dbReference type="SUPFAM" id="SSF51283">
    <property type="entry name" value="dUTPase-like"/>
    <property type="match status" value="1"/>
</dbReference>
<dbReference type="InterPro" id="IPR033704">
    <property type="entry name" value="dUTPase_trimeric"/>
</dbReference>
<organism evidence="6">
    <name type="scientific">viral metagenome</name>
    <dbReference type="NCBI Taxonomy" id="1070528"/>
    <lineage>
        <taxon>unclassified sequences</taxon>
        <taxon>metagenomes</taxon>
        <taxon>organismal metagenomes</taxon>
    </lineage>
</organism>
<evidence type="ECO:0000256" key="4">
    <source>
        <dbReference type="ARBA" id="ARBA00023080"/>
    </source>
</evidence>
<comment type="similarity">
    <text evidence="1">Belongs to the dUTPase family.</text>
</comment>
<keyword evidence="4" id="KW-0546">Nucleotide metabolism</keyword>
<dbReference type="GO" id="GO:0046081">
    <property type="term" value="P:dUTP catabolic process"/>
    <property type="evidence" value="ECO:0007669"/>
    <property type="project" value="InterPro"/>
</dbReference>
<dbReference type="InterPro" id="IPR029054">
    <property type="entry name" value="dUTPase-like"/>
</dbReference>
<dbReference type="InterPro" id="IPR036157">
    <property type="entry name" value="dUTPase-like_sf"/>
</dbReference>
<keyword evidence="3" id="KW-0378">Hydrolase</keyword>
<evidence type="ECO:0000256" key="3">
    <source>
        <dbReference type="ARBA" id="ARBA00022801"/>
    </source>
</evidence>
<dbReference type="AlphaFoldDB" id="A0A6C0CYT8"/>
<dbReference type="PANTHER" id="PTHR11241">
    <property type="entry name" value="DEOXYURIDINE 5'-TRIPHOSPHATE NUCLEOTIDOHYDROLASE"/>
    <property type="match status" value="1"/>
</dbReference>
<dbReference type="GO" id="GO:0006226">
    <property type="term" value="P:dUMP biosynthetic process"/>
    <property type="evidence" value="ECO:0007669"/>
    <property type="project" value="InterPro"/>
</dbReference>
<protein>
    <recommendedName>
        <fullName evidence="2">dUTP diphosphatase</fullName>
        <ecNumber evidence="2">3.6.1.23</ecNumber>
    </recommendedName>
</protein>
<accession>A0A6C0CYT8</accession>
<evidence type="ECO:0000256" key="1">
    <source>
        <dbReference type="ARBA" id="ARBA00006581"/>
    </source>
</evidence>
<dbReference type="EC" id="3.6.1.23" evidence="2"/>
<dbReference type="GO" id="GO:0000287">
    <property type="term" value="F:magnesium ion binding"/>
    <property type="evidence" value="ECO:0007669"/>
    <property type="project" value="InterPro"/>
</dbReference>
<dbReference type="EMBL" id="MN739509">
    <property type="protein sequence ID" value="QHT09332.1"/>
    <property type="molecule type" value="Genomic_DNA"/>
</dbReference>
<evidence type="ECO:0000313" key="6">
    <source>
        <dbReference type="EMBL" id="QHT09332.1"/>
    </source>
</evidence>
<evidence type="ECO:0000259" key="5">
    <source>
        <dbReference type="Pfam" id="PF00692"/>
    </source>
</evidence>
<feature type="domain" description="dUTPase-like" evidence="5">
    <location>
        <begin position="83"/>
        <end position="181"/>
    </location>
</feature>
<name>A0A6C0CYT8_9ZZZZ</name>
<dbReference type="CDD" id="cd07557">
    <property type="entry name" value="trimeric_dUTPase"/>
    <property type="match status" value="1"/>
</dbReference>